<sequence>MPQQEARKLLFRDGVLVHRSEPEIKTHTSYLVFAVLPVEWSEREEEEAREKWAAGRRDGEAEVGMGKGKATKSLRQAKREARLKARAEGETKEKEGVMQAAIAEPEEVPAEGGGGAVGEEDDSMNIES</sequence>
<protein>
    <submittedName>
        <fullName evidence="2">Uncharacterized protein</fullName>
    </submittedName>
</protein>
<gene>
    <name evidence="2" type="ORF">EPUS_02990</name>
</gene>
<dbReference type="Proteomes" id="UP000019373">
    <property type="component" value="Unassembled WGS sequence"/>
</dbReference>
<feature type="compositionally biased region" description="Basic and acidic residues" evidence="1">
    <location>
        <begin position="77"/>
        <end position="96"/>
    </location>
</feature>
<evidence type="ECO:0000256" key="1">
    <source>
        <dbReference type="SAM" id="MobiDB-lite"/>
    </source>
</evidence>
<organism evidence="2 3">
    <name type="scientific">Endocarpon pusillum (strain Z07020 / HMAS-L-300199)</name>
    <name type="common">Lichen-forming fungus</name>
    <dbReference type="NCBI Taxonomy" id="1263415"/>
    <lineage>
        <taxon>Eukaryota</taxon>
        <taxon>Fungi</taxon>
        <taxon>Dikarya</taxon>
        <taxon>Ascomycota</taxon>
        <taxon>Pezizomycotina</taxon>
        <taxon>Eurotiomycetes</taxon>
        <taxon>Chaetothyriomycetidae</taxon>
        <taxon>Verrucariales</taxon>
        <taxon>Verrucariaceae</taxon>
        <taxon>Endocarpon</taxon>
    </lineage>
</organism>
<dbReference type="RefSeq" id="XP_007801123.1">
    <property type="nucleotide sequence ID" value="XM_007802932.1"/>
</dbReference>
<proteinExistence type="predicted"/>
<dbReference type="EMBL" id="KE720972">
    <property type="protein sequence ID" value="ERF73149.1"/>
    <property type="molecule type" value="Genomic_DNA"/>
</dbReference>
<feature type="region of interest" description="Disordered" evidence="1">
    <location>
        <begin position="52"/>
        <end position="128"/>
    </location>
</feature>
<reference evidence="3" key="1">
    <citation type="journal article" date="2014" name="BMC Genomics">
        <title>Genome characteristics reveal the impact of lichenization on lichen-forming fungus Endocarpon pusillum Hedwig (Verrucariales, Ascomycota).</title>
        <authorList>
            <person name="Wang Y.-Y."/>
            <person name="Liu B."/>
            <person name="Zhang X.-Y."/>
            <person name="Zhou Q.-M."/>
            <person name="Zhang T."/>
            <person name="Li H."/>
            <person name="Yu Y.-F."/>
            <person name="Zhang X.-L."/>
            <person name="Hao X.-Y."/>
            <person name="Wang M."/>
            <person name="Wang L."/>
            <person name="Wei J.-C."/>
        </authorList>
    </citation>
    <scope>NUCLEOTIDE SEQUENCE [LARGE SCALE GENOMIC DNA]</scope>
    <source>
        <strain evidence="3">Z07020 / HMAS-L-300199</strain>
    </source>
</reference>
<accession>U1HV10</accession>
<feature type="compositionally biased region" description="Acidic residues" evidence="1">
    <location>
        <begin position="118"/>
        <end position="128"/>
    </location>
</feature>
<dbReference type="AlphaFoldDB" id="U1HV10"/>
<dbReference type="OMA" id="PVEWSER"/>
<evidence type="ECO:0000313" key="3">
    <source>
        <dbReference type="Proteomes" id="UP000019373"/>
    </source>
</evidence>
<evidence type="ECO:0000313" key="2">
    <source>
        <dbReference type="EMBL" id="ERF73149.1"/>
    </source>
</evidence>
<keyword evidence="3" id="KW-1185">Reference proteome</keyword>
<dbReference type="GeneID" id="19238038"/>
<dbReference type="HOGENOM" id="CLU_1959565_0_0_1"/>
<dbReference type="eggNOG" id="KOG2915">
    <property type="taxonomic scope" value="Eukaryota"/>
</dbReference>
<dbReference type="OrthoDB" id="1925287at2759"/>
<name>U1HV10_ENDPU</name>